<dbReference type="Proteomes" id="UP000254293">
    <property type="component" value="Unassembled WGS sequence"/>
</dbReference>
<dbReference type="OrthoDB" id="7041624at2"/>
<keyword evidence="2" id="KW-1185">Reference proteome</keyword>
<evidence type="ECO:0000313" key="2">
    <source>
        <dbReference type="Proteomes" id="UP000254293"/>
    </source>
</evidence>
<dbReference type="InterPro" id="IPR007833">
    <property type="entry name" value="Capsule_polysaccharide_synth"/>
</dbReference>
<gene>
    <name evidence="1" type="ORF">NCTC13336_00937</name>
</gene>
<protein>
    <submittedName>
        <fullName evidence="1">Capsule polysaccharide biosynthesis protein</fullName>
    </submittedName>
</protein>
<dbReference type="EMBL" id="UGJJ01000001">
    <property type="protein sequence ID" value="STR00722.1"/>
    <property type="molecule type" value="Genomic_DNA"/>
</dbReference>
<dbReference type="GO" id="GO:0000271">
    <property type="term" value="P:polysaccharide biosynthetic process"/>
    <property type="evidence" value="ECO:0007669"/>
    <property type="project" value="InterPro"/>
</dbReference>
<name>A0A377R0E7_9NEIS</name>
<dbReference type="Pfam" id="PF05159">
    <property type="entry name" value="Capsule_synth"/>
    <property type="match status" value="1"/>
</dbReference>
<proteinExistence type="predicted"/>
<dbReference type="GO" id="GO:0015774">
    <property type="term" value="P:polysaccharide transport"/>
    <property type="evidence" value="ECO:0007669"/>
    <property type="project" value="InterPro"/>
</dbReference>
<dbReference type="RefSeq" id="WP_115307956.1">
    <property type="nucleotide sequence ID" value="NZ_CP091516.1"/>
</dbReference>
<dbReference type="AlphaFoldDB" id="A0A377R0E7"/>
<evidence type="ECO:0000313" key="1">
    <source>
        <dbReference type="EMBL" id="STR00722.1"/>
    </source>
</evidence>
<accession>A0A377R0E7</accession>
<sequence>MSISILVADSFHINKRNFASFFKFIEKAKPKTIHFEDSHKDWLSLYGVYDKKLDKLYDKIDILSKLGYEDLFDFKIYDIKLFPVCRSEIMTLTGTLPLWYDNPCPESQIEIFDKLFINNKNILLQNMAAAWYWLDFWKRRLMDLGSFTHCCIFSGGLIYQKALIELLKYTPTKVMVMEGLFTGNEYYCEERYSAIANNSDIKHFAVYQHYLNNLETGNEYDRERTKAINKVIATKNKNVEQPEHSPDLDFLDKDAPCVSIIGQVVNDFSVIEYHNTGLSTIHFYKNAIVKLAEAGFNVVMKTHPWEEKKNNIKDSLTKNILEEFINALPEDLQGRIRLVDHYSITKLFDQSKWILGLNSQGLIEAAFAGFKPVQFGNAFYGSKGFTHDYHIGQIDKFIDDIRNMRIENTMSLSEFDNFEKFLTILLQKHVVSVHDSGVTNLQKIFALPNVINLMSPAPVAKQNTQTSVSANIEVKENTQPAESIIDTKNEKKASPPVIVTPNNTQKNRKLLKLKNNPRQFFADSKNPILRSLRIFFKHQI</sequence>
<organism evidence="1 2">
    <name type="scientific">Kingella potus</name>
    <dbReference type="NCBI Taxonomy" id="265175"/>
    <lineage>
        <taxon>Bacteria</taxon>
        <taxon>Pseudomonadati</taxon>
        <taxon>Pseudomonadota</taxon>
        <taxon>Betaproteobacteria</taxon>
        <taxon>Neisseriales</taxon>
        <taxon>Neisseriaceae</taxon>
        <taxon>Kingella</taxon>
    </lineage>
</organism>
<reference evidence="1 2" key="1">
    <citation type="submission" date="2018-06" db="EMBL/GenBank/DDBJ databases">
        <authorList>
            <consortium name="Pathogen Informatics"/>
            <person name="Doyle S."/>
        </authorList>
    </citation>
    <scope>NUCLEOTIDE SEQUENCE [LARGE SCALE GENOMIC DNA]</scope>
    <source>
        <strain evidence="1 2">NCTC13336</strain>
    </source>
</reference>